<keyword evidence="3" id="KW-1185">Reference proteome</keyword>
<accession>A0A7Z0E6J0</accession>
<evidence type="ECO:0000313" key="2">
    <source>
        <dbReference type="EMBL" id="NYJ15986.1"/>
    </source>
</evidence>
<dbReference type="EMBL" id="JACCFQ010000001">
    <property type="protein sequence ID" value="NYJ15986.1"/>
    <property type="molecule type" value="Genomic_DNA"/>
</dbReference>
<dbReference type="InterPro" id="IPR003615">
    <property type="entry name" value="HNH_nuc"/>
</dbReference>
<evidence type="ECO:0000259" key="1">
    <source>
        <dbReference type="Pfam" id="PF01844"/>
    </source>
</evidence>
<protein>
    <recommendedName>
        <fullName evidence="1">HNH domain-containing protein</fullName>
    </recommendedName>
</protein>
<reference evidence="2 3" key="1">
    <citation type="submission" date="2020-07" db="EMBL/GenBank/DDBJ databases">
        <title>Sequencing the genomes of 1000 actinobacteria strains.</title>
        <authorList>
            <person name="Klenk H.-P."/>
        </authorList>
    </citation>
    <scope>NUCLEOTIDE SEQUENCE [LARGE SCALE GENOMIC DNA]</scope>
    <source>
        <strain evidence="2 3">DSM 15664</strain>
    </source>
</reference>
<evidence type="ECO:0000313" key="3">
    <source>
        <dbReference type="Proteomes" id="UP000560069"/>
    </source>
</evidence>
<feature type="domain" description="HNH" evidence="1">
    <location>
        <begin position="3"/>
        <end position="26"/>
    </location>
</feature>
<dbReference type="GO" id="GO:0004519">
    <property type="term" value="F:endonuclease activity"/>
    <property type="evidence" value="ECO:0007669"/>
    <property type="project" value="InterPro"/>
</dbReference>
<dbReference type="GO" id="GO:0003676">
    <property type="term" value="F:nucleic acid binding"/>
    <property type="evidence" value="ECO:0007669"/>
    <property type="project" value="InterPro"/>
</dbReference>
<comment type="caution">
    <text evidence="2">The sequence shown here is derived from an EMBL/GenBank/DDBJ whole genome shotgun (WGS) entry which is preliminary data.</text>
</comment>
<name>A0A7Z0E6J0_9MICC</name>
<dbReference type="InterPro" id="IPR002711">
    <property type="entry name" value="HNH"/>
</dbReference>
<dbReference type="AlphaFoldDB" id="A0A7Z0E6J0"/>
<dbReference type="CDD" id="cd00085">
    <property type="entry name" value="HNHc"/>
    <property type="match status" value="1"/>
</dbReference>
<sequence length="37" mass="4177">MDADHVAAWSKGGKTDLDNCQMLCKTHYRAKGNNWPL</sequence>
<gene>
    <name evidence="2" type="ORF">HNR11_000520</name>
</gene>
<dbReference type="Pfam" id="PF01844">
    <property type="entry name" value="HNH"/>
    <property type="match status" value="1"/>
</dbReference>
<proteinExistence type="predicted"/>
<organism evidence="2 3">
    <name type="scientific">Nesterenkonia sandarakina</name>
    <dbReference type="NCBI Taxonomy" id="272918"/>
    <lineage>
        <taxon>Bacteria</taxon>
        <taxon>Bacillati</taxon>
        <taxon>Actinomycetota</taxon>
        <taxon>Actinomycetes</taxon>
        <taxon>Micrococcales</taxon>
        <taxon>Micrococcaceae</taxon>
        <taxon>Nesterenkonia</taxon>
    </lineage>
</organism>
<dbReference type="Gene3D" id="1.10.30.50">
    <property type="match status" value="1"/>
</dbReference>
<dbReference type="Proteomes" id="UP000560069">
    <property type="component" value="Unassembled WGS sequence"/>
</dbReference>
<dbReference type="GO" id="GO:0008270">
    <property type="term" value="F:zinc ion binding"/>
    <property type="evidence" value="ECO:0007669"/>
    <property type="project" value="InterPro"/>
</dbReference>